<keyword evidence="1" id="KW-1133">Transmembrane helix</keyword>
<reference evidence="3 4" key="1">
    <citation type="submission" date="2019-08" db="EMBL/GenBank/DDBJ databases">
        <title>Bacillus genomes from the desert of Cuatro Cienegas, Coahuila.</title>
        <authorList>
            <person name="Olmedo-Alvarez G."/>
        </authorList>
    </citation>
    <scope>NUCLEOTIDE SEQUENCE [LARGE SCALE GENOMIC DNA]</scope>
    <source>
        <strain evidence="3 4">CH446_14T</strain>
    </source>
</reference>
<dbReference type="InterPro" id="IPR042274">
    <property type="entry name" value="YycH/YycI_2"/>
</dbReference>
<accession>A0A5D4R6H6</accession>
<comment type="caution">
    <text evidence="3">The sequence shown here is derived from an EMBL/GenBank/DDBJ whole genome shotgun (WGS) entry which is preliminary data.</text>
</comment>
<dbReference type="CDD" id="cd15787">
    <property type="entry name" value="YycH_N"/>
    <property type="match status" value="1"/>
</dbReference>
<dbReference type="InterPro" id="IPR009996">
    <property type="entry name" value="YycH"/>
</dbReference>
<evidence type="ECO:0000313" key="3">
    <source>
        <dbReference type="EMBL" id="TYS45614.1"/>
    </source>
</evidence>
<protein>
    <recommendedName>
        <fullName evidence="2">Regulatory protein YycH domain-containing protein</fullName>
    </recommendedName>
</protein>
<name>A0A5D4R6H6_9BACI</name>
<organism evidence="3 4">
    <name type="scientific">Bacillus infantis</name>
    <dbReference type="NCBI Taxonomy" id="324767"/>
    <lineage>
        <taxon>Bacteria</taxon>
        <taxon>Bacillati</taxon>
        <taxon>Bacillota</taxon>
        <taxon>Bacilli</taxon>
        <taxon>Bacillales</taxon>
        <taxon>Bacillaceae</taxon>
        <taxon>Bacillus</taxon>
    </lineage>
</organism>
<proteinExistence type="predicted"/>
<keyword evidence="1" id="KW-0812">Transmembrane</keyword>
<feature type="domain" description="Regulatory protein YycH" evidence="2">
    <location>
        <begin position="4"/>
        <end position="437"/>
    </location>
</feature>
<gene>
    <name evidence="3" type="ORF">FZD51_18730</name>
</gene>
<feature type="transmembrane region" description="Helical" evidence="1">
    <location>
        <begin position="9"/>
        <end position="26"/>
    </location>
</feature>
<dbReference type="Gene3D" id="3.30.310.160">
    <property type="entry name" value="YycH protein, domain 2"/>
    <property type="match status" value="1"/>
</dbReference>
<dbReference type="EMBL" id="VTER01000010">
    <property type="protein sequence ID" value="TYS45614.1"/>
    <property type="molecule type" value="Genomic_DNA"/>
</dbReference>
<evidence type="ECO:0000256" key="1">
    <source>
        <dbReference type="SAM" id="Phobius"/>
    </source>
</evidence>
<dbReference type="Proteomes" id="UP000322139">
    <property type="component" value="Unassembled WGS sequence"/>
</dbReference>
<keyword evidence="1" id="KW-0472">Membrane</keyword>
<dbReference type="Gene3D" id="3.10.450.310">
    <property type="match status" value="1"/>
</dbReference>
<evidence type="ECO:0000313" key="4">
    <source>
        <dbReference type="Proteomes" id="UP000322139"/>
    </source>
</evidence>
<dbReference type="RefSeq" id="WP_148976156.1">
    <property type="nucleotide sequence ID" value="NZ_VTER01000010.1"/>
</dbReference>
<evidence type="ECO:0000259" key="2">
    <source>
        <dbReference type="Pfam" id="PF07435"/>
    </source>
</evidence>
<sequence length="441" mass="51171">MTYEDIKSIILAVLVSGSILLTWSLWTYQPTSEQLGEENTVQEVELEAKKDVGDLIEPNMALFHYEDSQHLGTLSAEETEKLLTDIKKWNFDDFSDITDEVGNIDLFVQEAGHAEIIYPGITPMNLYKEILQIKDRRLENIYFNKMVIDMQTGQKSGIVYFVDTERGRVYKTGVGLSNIQNFNTRFYRLASASTNPAFARYAPFDTGKKLIFIPENKVEMPRYSFLSEEYESERFKEALFDDLDSVQKSYLGTGEEFTNESSLLRIDQNKVEFKNPTPEDNESLSPDNLLKKSINYVNAHGGWTDNYRYVRMDENKHQVFFRIYRNNYPVFSEDLNLSEIQLRWGGSEILAYFRNNFKLANLISSADVTLRSGPEILDYLQKKEDFEAGKLEDITLGYQLDKKSKTELIQLEPSWYYKYEGKWQQISTFEPGGDDYGLEQN</sequence>
<dbReference type="Pfam" id="PF07435">
    <property type="entry name" value="YycH"/>
    <property type="match status" value="1"/>
</dbReference>
<dbReference type="AlphaFoldDB" id="A0A5D4R6H6"/>